<feature type="domain" description="PAC" evidence="18">
    <location>
        <begin position="1443"/>
        <end position="1495"/>
    </location>
</feature>
<feature type="domain" description="PAS" evidence="17">
    <location>
        <begin position="687"/>
        <end position="737"/>
    </location>
</feature>
<keyword evidence="15" id="KW-0175">Coiled coil</keyword>
<dbReference type="RefSeq" id="WP_190475434.1">
    <property type="nucleotide sequence ID" value="NZ_JACJPW010000185.1"/>
</dbReference>
<dbReference type="GO" id="GO:0005886">
    <property type="term" value="C:plasma membrane"/>
    <property type="evidence" value="ECO:0007669"/>
    <property type="project" value="UniProtKB-SubCell"/>
</dbReference>
<evidence type="ECO:0000259" key="17">
    <source>
        <dbReference type="PROSITE" id="PS50112"/>
    </source>
</evidence>
<evidence type="ECO:0000256" key="1">
    <source>
        <dbReference type="ARBA" id="ARBA00000085"/>
    </source>
</evidence>
<comment type="catalytic activity">
    <reaction evidence="1">
        <text>ATP + protein L-histidine = ADP + protein N-phospho-L-histidine.</text>
        <dbReference type="EC" id="2.7.13.3"/>
    </reaction>
</comment>
<dbReference type="EC" id="2.7.13.3" evidence="3"/>
<dbReference type="Pfam" id="PF08447">
    <property type="entry name" value="PAS_3"/>
    <property type="match status" value="4"/>
</dbReference>
<evidence type="ECO:0000256" key="3">
    <source>
        <dbReference type="ARBA" id="ARBA00012438"/>
    </source>
</evidence>
<accession>A0A926ZKP3</accession>
<feature type="domain" description="PAC" evidence="18">
    <location>
        <begin position="1020"/>
        <end position="1072"/>
    </location>
</feature>
<feature type="domain" description="PAC" evidence="18">
    <location>
        <begin position="762"/>
        <end position="814"/>
    </location>
</feature>
<dbReference type="InterPro" id="IPR013656">
    <property type="entry name" value="PAS_4"/>
</dbReference>
<keyword evidence="11" id="KW-0418">Kinase</keyword>
<feature type="domain" description="PAC" evidence="18">
    <location>
        <begin position="634"/>
        <end position="686"/>
    </location>
</feature>
<keyword evidence="10" id="KW-0547">Nucleotide-binding</keyword>
<dbReference type="PANTHER" id="PTHR43304">
    <property type="entry name" value="PHYTOCHROME-LIKE PROTEIN CPH1"/>
    <property type="match status" value="1"/>
</dbReference>
<comment type="caution">
    <text evidence="20">The sequence shown here is derived from an EMBL/GenBank/DDBJ whole genome shotgun (WGS) entry which is preliminary data.</text>
</comment>
<dbReference type="SMART" id="SM00387">
    <property type="entry name" value="HATPase_c"/>
    <property type="match status" value="1"/>
</dbReference>
<feature type="coiled-coil region" evidence="15">
    <location>
        <begin position="536"/>
        <end position="570"/>
    </location>
</feature>
<dbReference type="Pfam" id="PF02518">
    <property type="entry name" value="HATPase_c"/>
    <property type="match status" value="1"/>
</dbReference>
<feature type="domain" description="PAS" evidence="17">
    <location>
        <begin position="560"/>
        <end position="632"/>
    </location>
</feature>
<protein>
    <recommendedName>
        <fullName evidence="3">histidine kinase</fullName>
        <ecNumber evidence="3">2.7.13.3</ecNumber>
    </recommendedName>
</protein>
<dbReference type="SUPFAM" id="SSF55874">
    <property type="entry name" value="ATPase domain of HSP90 chaperone/DNA topoisomerase II/histidine kinase"/>
    <property type="match status" value="1"/>
</dbReference>
<dbReference type="Pfam" id="PF13426">
    <property type="entry name" value="PAS_9"/>
    <property type="match status" value="2"/>
</dbReference>
<dbReference type="NCBIfam" id="TIGR00229">
    <property type="entry name" value="sensory_box"/>
    <property type="match status" value="10"/>
</dbReference>
<feature type="coiled-coil region" evidence="15">
    <location>
        <begin position="331"/>
        <end position="377"/>
    </location>
</feature>
<comment type="subcellular location">
    <subcellularLocation>
        <location evidence="2">Cell inner membrane</location>
        <topology evidence="2">Multi-pass membrane protein</topology>
    </subcellularLocation>
</comment>
<feature type="domain" description="PAC" evidence="18">
    <location>
        <begin position="1571"/>
        <end position="1623"/>
    </location>
</feature>
<evidence type="ECO:0000256" key="9">
    <source>
        <dbReference type="ARBA" id="ARBA00022737"/>
    </source>
</evidence>
<gene>
    <name evidence="20" type="ORF">H6G03_35365</name>
</gene>
<evidence type="ECO:0000259" key="19">
    <source>
        <dbReference type="PROSITE" id="PS51371"/>
    </source>
</evidence>
<dbReference type="SUPFAM" id="SSF54631">
    <property type="entry name" value="CBS-domain pair"/>
    <property type="match status" value="2"/>
</dbReference>
<evidence type="ECO:0000256" key="5">
    <source>
        <dbReference type="ARBA" id="ARBA00022519"/>
    </source>
</evidence>
<keyword evidence="9" id="KW-0677">Repeat</keyword>
<dbReference type="InterPro" id="IPR001610">
    <property type="entry name" value="PAC"/>
</dbReference>
<evidence type="ECO:0000256" key="2">
    <source>
        <dbReference type="ARBA" id="ARBA00004429"/>
    </source>
</evidence>
<feature type="domain" description="PAS" evidence="17">
    <location>
        <begin position="1112"/>
        <end position="1182"/>
    </location>
</feature>
<dbReference type="GO" id="GO:0000166">
    <property type="term" value="F:nucleotide binding"/>
    <property type="evidence" value="ECO:0007669"/>
    <property type="project" value="UniProtKB-KW"/>
</dbReference>
<evidence type="ECO:0000256" key="11">
    <source>
        <dbReference type="ARBA" id="ARBA00022777"/>
    </source>
</evidence>
<dbReference type="Gene3D" id="2.10.70.100">
    <property type="match status" value="2"/>
</dbReference>
<dbReference type="SMART" id="SM00065">
    <property type="entry name" value="GAF"/>
    <property type="match status" value="1"/>
</dbReference>
<dbReference type="InterPro" id="IPR011495">
    <property type="entry name" value="Sig_transdc_His_kin_sub2_dim/P"/>
</dbReference>
<dbReference type="SMART" id="SM00116">
    <property type="entry name" value="CBS"/>
    <property type="match status" value="3"/>
</dbReference>
<dbReference type="Gene3D" id="3.30.565.10">
    <property type="entry name" value="Histidine kinase-like ATPase, C-terminal domain"/>
    <property type="match status" value="1"/>
</dbReference>
<keyword evidence="21" id="KW-1185">Reference proteome</keyword>
<feature type="domain" description="PAS" evidence="17">
    <location>
        <begin position="944"/>
        <end position="1018"/>
    </location>
</feature>
<dbReference type="Pfam" id="PF00571">
    <property type="entry name" value="CBS"/>
    <property type="match status" value="1"/>
</dbReference>
<feature type="domain" description="PAC" evidence="18">
    <location>
        <begin position="1316"/>
        <end position="1367"/>
    </location>
</feature>
<dbReference type="InterPro" id="IPR036890">
    <property type="entry name" value="HATPase_C_sf"/>
</dbReference>
<feature type="domain" description="PAC" evidence="18">
    <location>
        <begin position="1697"/>
        <end position="1748"/>
    </location>
</feature>
<dbReference type="InterPro" id="IPR005467">
    <property type="entry name" value="His_kinase_dom"/>
</dbReference>
<feature type="domain" description="PAS" evidence="17">
    <location>
        <begin position="1496"/>
        <end position="1568"/>
    </location>
</feature>
<dbReference type="PANTHER" id="PTHR43304:SF1">
    <property type="entry name" value="PAC DOMAIN-CONTAINING PROTEIN"/>
    <property type="match status" value="1"/>
</dbReference>
<reference evidence="20" key="2">
    <citation type="submission" date="2020-08" db="EMBL/GenBank/DDBJ databases">
        <authorList>
            <person name="Chen M."/>
            <person name="Teng W."/>
            <person name="Zhao L."/>
            <person name="Hu C."/>
            <person name="Zhou Y."/>
            <person name="Han B."/>
            <person name="Song L."/>
            <person name="Shu W."/>
        </authorList>
    </citation>
    <scope>NUCLEOTIDE SEQUENCE</scope>
    <source>
        <strain evidence="20">FACHB-1375</strain>
    </source>
</reference>
<dbReference type="InterPro" id="IPR003594">
    <property type="entry name" value="HATPase_dom"/>
</dbReference>
<keyword evidence="6" id="KW-0597">Phosphoprotein</keyword>
<dbReference type="InterPro" id="IPR000644">
    <property type="entry name" value="CBS_dom"/>
</dbReference>
<dbReference type="EMBL" id="JACJPW010000185">
    <property type="protein sequence ID" value="MBD2186275.1"/>
    <property type="molecule type" value="Genomic_DNA"/>
</dbReference>
<dbReference type="InterPro" id="IPR013655">
    <property type="entry name" value="PAS_fold_3"/>
</dbReference>
<feature type="domain" description="Histidine kinase" evidence="16">
    <location>
        <begin position="2131"/>
        <end position="2325"/>
    </location>
</feature>
<feature type="domain" description="CBS" evidence="19">
    <location>
        <begin position="116"/>
        <end position="183"/>
    </location>
</feature>
<dbReference type="PROSITE" id="PS50109">
    <property type="entry name" value="HIS_KIN"/>
    <property type="match status" value="1"/>
</dbReference>
<feature type="coiled-coil region" evidence="15">
    <location>
        <begin position="1056"/>
        <end position="1122"/>
    </location>
</feature>
<evidence type="ECO:0000256" key="15">
    <source>
        <dbReference type="SAM" id="Coils"/>
    </source>
</evidence>
<dbReference type="PROSITE" id="PS51371">
    <property type="entry name" value="CBS"/>
    <property type="match status" value="2"/>
</dbReference>
<dbReference type="Pfam" id="PF08448">
    <property type="entry name" value="PAS_4"/>
    <property type="match status" value="5"/>
</dbReference>
<keyword evidence="4" id="KW-1003">Cell membrane</keyword>
<dbReference type="CDD" id="cd00130">
    <property type="entry name" value="PAS"/>
    <property type="match status" value="11"/>
</dbReference>
<dbReference type="Pfam" id="PF01590">
    <property type="entry name" value="GAF"/>
    <property type="match status" value="1"/>
</dbReference>
<evidence type="ECO:0000259" key="16">
    <source>
        <dbReference type="PROSITE" id="PS50109"/>
    </source>
</evidence>
<dbReference type="InterPro" id="IPR046342">
    <property type="entry name" value="CBS_dom_sf"/>
</dbReference>
<sequence length="2329" mass="265245">MQSSDFYLNLPDLEQAIHRHPIIVAPDTQLVDVISLMGLSYTSQYTIGSDNLRDTSRVRLNIAAPAVGMEEQIDMPSGTLRDRHYAVVMEASRVLGIFAERDIVQLLASGNGLQSQVKIAELIKPPISTLSLSDAVNIFTPVLFFRQSQIYYLPILDERKQLLGIVTPTSILQALKTTNLFKLGTVGEVMNTKLIRADRTASVEKIAQLMAEYRVSCVVITKEVRNEANNAVSGSLSSIPVGVVTEQQIIQAWCVGMDLAQTPAASVMRRLGHELNPENSLLYAYQQMQIDRMEMLLVRERQSESSAVQLGIITEMELLSSLEPVQIYKRLKRTQQSVSKLQAEKAELLRQRNAELENEVEERTTQLQKVLATVERQAQQATLLNQIVHAMRGTLALDEIIQIAANQLHSALNVSRCLIFRPDADRELGIRYVSEATSEGNSLMGIHCGFYRRYDSVLAQGEPLVLPRIDECEPPEILEAVKRCNIRALMIVPLIYQQSYLGGISLNECKGEREWTEEEVAFVKAIADHCAIAIHQAELYEQLQTQLQERQKAETALRESNELFQQLGENLHQGFFVRDPRQNKLLYGSPALDKIWGGCIDVYNNPTQFLDAVHPEDRDRVIAAVESQICGQPYDQEYRIIRPDGQTRWVLTRAFPLKNEGGEVYRVTGIVEDITDRKLSEVALREQQQFLRTVIDTNPNLIFVTDRDGRYVLVNQACAETWGMTVDRMVGKKIREFNNNPADVERLTHDDMEVMTTLKTKFIAEESVIIPTGELRWFQTVKTPLLSEDGKAYKLLGVATDITARKLAEAEVQRSQQMLQMVMDNIPQFIFWKDRNLVYLGCNYNFARAAGFDNPQQIVGKTDYDLPWREEESDWYRECDRRVMESNAPEYNIIETQLQADGKLCWVDTNKVPLLDANGNVIGILGTYEDITERKQAESALRENQVIFAAIFNNSYQFTYLLKLDGILLQANQTALDFVGLQATEVIGRPFWETKWWTISKATQKKLRRAIRTAAKGHFLRYELEMLGAGEQVITTDFSLKPIFNEKGEAIQLIAEARDISARKRAQAELQKLNEELETKVQKRTQELLWSLQQVTVEISERQQAEAQLQQSQAHLQAILDNSPAVIYAHDIQNRYLLLNHQCENLFNLKREEIVGQSIYDYWPCEIADTFAASNRQVIEEGNAVKVEEVVPHEDGLHTYITVKFPLKDSHGVIYAVCGISMDITERKRTEEALKDSEEKFQKLAANVPGMLYQYVLRTDGSQALLYASPRCREIWELEPEEMQADFQKSVEMIHPDDVQSLYHSTVISAESLQPWQWEGRIITPSGHLKWIEGISSPEKQTNGDIIWDGLFIDISDRKLAEEALRESESRLALALEAAQMGTWDWDMKTERVIWSERTEFIFDLAPGSFPGTPEAFFSCIHPEDRPPLEQAIQLAIEERTSYSIETRIIWPDGTVRWIACIGNIICERNGEPDRMTGVMMDITERKLAEEALQESEWRLRMALNAAQMGTWDWDIETNNILWSEQTEVIFGFAPASFTGTYDTYIDRVHADDRHYLKATITDTLKEKIPYSIEHRVIWPDGSIRWVAAKGDIICDRTGQPIAMSGVVMDITDRKQAEAALRDSEFKLRTIVENSNDAIFIKDKNGHYIFINRSGAKYLNRSIEAILGKRNEDFLTAESERQIREFDRIVMSSNMAWTCEEVFETNESKRIFLSTKCPYLSAEGELLGIVGICRDITESKQVEEKMRSHLAAVEAAGDGIGIVNAAGEYIYINQSHAKIFGYDRAEELIGKTWQELYYEDECKRIQGDIIPIVIQQGKWQGEATARRSDGTTFAQELSLTLVADGGLICVCHDITERKQTEEKLRLTDRALVASSNGIIISDTKQPDNPVIYTNPAFEEMTGYSAAEVIGRNCRFLQGSDTNQPGLEKLRAAITEGTTCKVVLRNYRKDGSLFWNELNVSPIYDGNGILTHYIGIQNDITERKLAEEELQASTSRLSALIENLQMGILVKDEFNQVVTINQAFCDIFNIPIVPAALIGADFSTFYEDFQQVFAEPEKFFQQHREILSSRQIVTNEEVTMVNSHFFERDHVPIFVRGKYSGHLWMYRDITERKQAENHIRASLKEKEVLLKEIHHRVKNNLQVISSLLKLQSAYIKDEQALALFTESYNRIRSMALIHEKLYQSEGLSRINASEYINEMVRNLVNSYKVYTSSVQLGIETEEMEIDIDTAIPCGLIINELVTNALKYAFNDRESGKLCVKFYRLDRDSLRLEVSDNGVGLPSNFDIEEIDSLGLQLVYNLTEQLDGEIEIDSSGGTAFKITFRKQIREEK</sequence>
<keyword evidence="13" id="KW-0472">Membrane</keyword>
<dbReference type="Proteomes" id="UP000641646">
    <property type="component" value="Unassembled WGS sequence"/>
</dbReference>
<feature type="domain" description="PAS" evidence="17">
    <location>
        <begin position="1752"/>
        <end position="1817"/>
    </location>
</feature>
<dbReference type="PROSITE" id="PS50113">
    <property type="entry name" value="PAC"/>
    <property type="match status" value="10"/>
</dbReference>
<evidence type="ECO:0000256" key="10">
    <source>
        <dbReference type="ARBA" id="ARBA00022741"/>
    </source>
</evidence>
<feature type="domain" description="PAC" evidence="18">
    <location>
        <begin position="1185"/>
        <end position="1236"/>
    </location>
</feature>
<dbReference type="InterPro" id="IPR000700">
    <property type="entry name" value="PAS-assoc_C"/>
</dbReference>
<feature type="domain" description="PAS" evidence="17">
    <location>
        <begin position="1860"/>
        <end position="1912"/>
    </location>
</feature>
<dbReference type="FunFam" id="3.30.450.20:FF:000155">
    <property type="entry name" value="Sensor histidine kinase TodS"/>
    <property type="match status" value="1"/>
</dbReference>
<feature type="domain" description="CBS" evidence="19">
    <location>
        <begin position="190"/>
        <end position="259"/>
    </location>
</feature>
<dbReference type="Pfam" id="PF07568">
    <property type="entry name" value="HisKA_2"/>
    <property type="match status" value="1"/>
</dbReference>
<evidence type="ECO:0000259" key="18">
    <source>
        <dbReference type="PROSITE" id="PS50113"/>
    </source>
</evidence>
<evidence type="ECO:0000256" key="8">
    <source>
        <dbReference type="ARBA" id="ARBA00022692"/>
    </source>
</evidence>
<dbReference type="GO" id="GO:0004673">
    <property type="term" value="F:protein histidine kinase activity"/>
    <property type="evidence" value="ECO:0007669"/>
    <property type="project" value="UniProtKB-EC"/>
</dbReference>
<keyword evidence="8" id="KW-0812">Transmembrane</keyword>
<dbReference type="Pfam" id="PF13188">
    <property type="entry name" value="PAS_8"/>
    <property type="match status" value="1"/>
</dbReference>
<dbReference type="InterPro" id="IPR000014">
    <property type="entry name" value="PAS"/>
</dbReference>
<evidence type="ECO:0000256" key="7">
    <source>
        <dbReference type="ARBA" id="ARBA00022679"/>
    </source>
</evidence>
<dbReference type="InterPro" id="IPR052162">
    <property type="entry name" value="Sensor_kinase/Photoreceptor"/>
</dbReference>
<evidence type="ECO:0000313" key="21">
    <source>
        <dbReference type="Proteomes" id="UP000641646"/>
    </source>
</evidence>
<dbReference type="SUPFAM" id="SSF55781">
    <property type="entry name" value="GAF domain-like"/>
    <property type="match status" value="1"/>
</dbReference>
<dbReference type="Gene3D" id="3.30.450.40">
    <property type="match status" value="1"/>
</dbReference>
<keyword evidence="5" id="KW-0997">Cell inner membrane</keyword>
<proteinExistence type="predicted"/>
<evidence type="ECO:0000256" key="12">
    <source>
        <dbReference type="ARBA" id="ARBA00022989"/>
    </source>
</evidence>
<organism evidence="20 21">
    <name type="scientific">Aerosakkonema funiforme FACHB-1375</name>
    <dbReference type="NCBI Taxonomy" id="2949571"/>
    <lineage>
        <taxon>Bacteria</taxon>
        <taxon>Bacillati</taxon>
        <taxon>Cyanobacteriota</taxon>
        <taxon>Cyanophyceae</taxon>
        <taxon>Oscillatoriophycideae</taxon>
        <taxon>Aerosakkonematales</taxon>
        <taxon>Aerosakkonemataceae</taxon>
        <taxon>Aerosakkonema</taxon>
    </lineage>
</organism>
<keyword evidence="12" id="KW-1133">Transmembrane helix</keyword>
<dbReference type="InterPro" id="IPR029016">
    <property type="entry name" value="GAF-like_dom_sf"/>
</dbReference>
<dbReference type="SUPFAM" id="SSF55785">
    <property type="entry name" value="PYP-like sensor domain (PAS domain)"/>
    <property type="match status" value="12"/>
</dbReference>
<dbReference type="SMART" id="SM00091">
    <property type="entry name" value="PAS"/>
    <property type="match status" value="12"/>
</dbReference>
<feature type="domain" description="PAS" evidence="17">
    <location>
        <begin position="1368"/>
        <end position="1440"/>
    </location>
</feature>
<feature type="domain" description="PAC" evidence="18">
    <location>
        <begin position="887"/>
        <end position="943"/>
    </location>
</feature>
<evidence type="ECO:0000256" key="14">
    <source>
        <dbReference type="PROSITE-ProRule" id="PRU00703"/>
    </source>
</evidence>
<evidence type="ECO:0000313" key="20">
    <source>
        <dbReference type="EMBL" id="MBD2186275.1"/>
    </source>
</evidence>
<dbReference type="FunFam" id="2.10.70.100:FF:000001">
    <property type="entry name" value="Sensory transduction histidine kinase"/>
    <property type="match status" value="2"/>
</dbReference>
<keyword evidence="14" id="KW-0129">CBS domain</keyword>
<name>A0A926ZKP3_9CYAN</name>
<feature type="domain" description="PAS" evidence="17">
    <location>
        <begin position="1624"/>
        <end position="1694"/>
    </location>
</feature>
<dbReference type="Gene3D" id="3.10.580.10">
    <property type="entry name" value="CBS-domain"/>
    <property type="match status" value="2"/>
</dbReference>
<dbReference type="SMART" id="SM00086">
    <property type="entry name" value="PAC"/>
    <property type="match status" value="10"/>
</dbReference>
<evidence type="ECO:0000256" key="4">
    <source>
        <dbReference type="ARBA" id="ARBA00022475"/>
    </source>
</evidence>
<dbReference type="Gene3D" id="3.30.450.20">
    <property type="entry name" value="PAS domain"/>
    <property type="match status" value="12"/>
</dbReference>
<dbReference type="InterPro" id="IPR003018">
    <property type="entry name" value="GAF"/>
</dbReference>
<dbReference type="InterPro" id="IPR035965">
    <property type="entry name" value="PAS-like_dom_sf"/>
</dbReference>
<keyword evidence="7" id="KW-0808">Transferase</keyword>
<feature type="domain" description="PAC" evidence="18">
    <location>
        <begin position="1937"/>
        <end position="1991"/>
    </location>
</feature>
<reference evidence="20" key="1">
    <citation type="journal article" date="2015" name="ISME J.">
        <title>Draft Genome Sequence of Streptomyces incarnatus NRRL8089, which Produces the Nucleoside Antibiotic Sinefungin.</title>
        <authorList>
            <person name="Oshima K."/>
            <person name="Hattori M."/>
            <person name="Shimizu H."/>
            <person name="Fukuda K."/>
            <person name="Nemoto M."/>
            <person name="Inagaki K."/>
            <person name="Tamura T."/>
        </authorList>
    </citation>
    <scope>NUCLEOTIDE SEQUENCE</scope>
    <source>
        <strain evidence="20">FACHB-1375</strain>
    </source>
</reference>
<evidence type="ECO:0000256" key="13">
    <source>
        <dbReference type="ARBA" id="ARBA00023136"/>
    </source>
</evidence>
<dbReference type="PROSITE" id="PS50112">
    <property type="entry name" value="PAS"/>
    <property type="match status" value="9"/>
</dbReference>
<evidence type="ECO:0000256" key="6">
    <source>
        <dbReference type="ARBA" id="ARBA00022553"/>
    </source>
</evidence>